<feature type="repeat" description="WD" evidence="5">
    <location>
        <begin position="305"/>
        <end position="339"/>
    </location>
</feature>
<evidence type="ECO:0000313" key="8">
    <source>
        <dbReference type="Proteomes" id="UP000018538"/>
    </source>
</evidence>
<name>V7PEH3_PLAYE</name>
<feature type="compositionally biased region" description="Basic and acidic residues" evidence="6">
    <location>
        <begin position="69"/>
        <end position="85"/>
    </location>
</feature>
<proteinExistence type="predicted"/>
<dbReference type="InterPro" id="IPR036322">
    <property type="entry name" value="WD40_repeat_dom_sf"/>
</dbReference>
<dbReference type="AlphaFoldDB" id="V7PEH3"/>
<feature type="repeat" description="WD" evidence="5">
    <location>
        <begin position="416"/>
        <end position="457"/>
    </location>
</feature>
<dbReference type="PANTHER" id="PTHR44133">
    <property type="entry name" value="CLEAVAGE STIMULATION FACTOR SUBUNIT 1"/>
    <property type="match status" value="1"/>
</dbReference>
<feature type="compositionally biased region" description="Low complexity" evidence="6">
    <location>
        <begin position="53"/>
        <end position="67"/>
    </location>
</feature>
<dbReference type="SUPFAM" id="SSF50978">
    <property type="entry name" value="WD40 repeat-like"/>
    <property type="match status" value="1"/>
</dbReference>
<dbReference type="OrthoDB" id="71437at2759"/>
<dbReference type="Proteomes" id="UP000018538">
    <property type="component" value="Unassembled WGS sequence"/>
</dbReference>
<evidence type="ECO:0000256" key="5">
    <source>
        <dbReference type="PROSITE-ProRule" id="PRU00221"/>
    </source>
</evidence>
<organism evidence="7 8">
    <name type="scientific">Plasmodium yoelii 17X</name>
    <dbReference type="NCBI Taxonomy" id="1323249"/>
    <lineage>
        <taxon>Eukaryota</taxon>
        <taxon>Sar</taxon>
        <taxon>Alveolata</taxon>
        <taxon>Apicomplexa</taxon>
        <taxon>Aconoidasida</taxon>
        <taxon>Haemosporida</taxon>
        <taxon>Plasmodiidae</taxon>
        <taxon>Plasmodium</taxon>
        <taxon>Plasmodium (Vinckeia)</taxon>
    </lineage>
</organism>
<dbReference type="GO" id="GO:0031124">
    <property type="term" value="P:mRNA 3'-end processing"/>
    <property type="evidence" value="ECO:0007669"/>
    <property type="project" value="InterPro"/>
</dbReference>
<accession>V7PEH3</accession>
<protein>
    <recommendedName>
        <fullName evidence="4">Cleavage stimulation factor 50 kDa subunit</fullName>
    </recommendedName>
</protein>
<dbReference type="PROSITE" id="PS50082">
    <property type="entry name" value="WD_REPEATS_2"/>
    <property type="match status" value="2"/>
</dbReference>
<dbReference type="EMBL" id="KI635811">
    <property type="protein sequence ID" value="ETB56743.1"/>
    <property type="molecule type" value="Genomic_DNA"/>
</dbReference>
<dbReference type="PANTHER" id="PTHR44133:SF2">
    <property type="entry name" value="CLEAVAGE STIMULATION FACTOR SUBUNIT 1"/>
    <property type="match status" value="1"/>
</dbReference>
<gene>
    <name evidence="7" type="ORF">YYC_05130</name>
</gene>
<keyword evidence="5" id="KW-0853">WD repeat</keyword>
<feature type="compositionally biased region" description="Basic and acidic residues" evidence="6">
    <location>
        <begin position="19"/>
        <end position="51"/>
    </location>
</feature>
<feature type="compositionally biased region" description="Polar residues" evidence="6">
    <location>
        <begin position="89"/>
        <end position="98"/>
    </location>
</feature>
<evidence type="ECO:0000256" key="1">
    <source>
        <dbReference type="ARBA" id="ARBA00004123"/>
    </source>
</evidence>
<dbReference type="SMART" id="SM00320">
    <property type="entry name" value="WD40"/>
    <property type="match status" value="5"/>
</dbReference>
<comment type="subcellular location">
    <subcellularLocation>
        <location evidence="1">Nucleus</location>
    </subcellularLocation>
</comment>
<evidence type="ECO:0000256" key="2">
    <source>
        <dbReference type="ARBA" id="ARBA00022664"/>
    </source>
</evidence>
<dbReference type="GO" id="GO:0005848">
    <property type="term" value="C:mRNA cleavage stimulating factor complex"/>
    <property type="evidence" value="ECO:0007669"/>
    <property type="project" value="InterPro"/>
</dbReference>
<keyword evidence="2" id="KW-0507">mRNA processing</keyword>
<keyword evidence="3" id="KW-0539">Nucleus</keyword>
<evidence type="ECO:0000256" key="6">
    <source>
        <dbReference type="SAM" id="MobiDB-lite"/>
    </source>
</evidence>
<evidence type="ECO:0000313" key="7">
    <source>
        <dbReference type="EMBL" id="ETB56743.1"/>
    </source>
</evidence>
<sequence>MKGFLVKNFLSSNNTDNKNGNDDNEKHKNNEQNEIDKNENEENSGEGKKNDIQASQNNNENNKSSEINQEEKKLTYEKHNKDKCDPPMNEQNHITTDTPDGKFENENNNNDNSNDNSNDNNNDNNNDSNNNNDLGNNEYKVKDNTFSSIDKMTFYECVLKQLADDNLLDSYNTLKREINLEENANSENNFLFNMYQKSLYNYPSNVVESEETKINKLTEYNSLNKKKSHIYNNNNLILNYENNSNKIRQIYSYDINSRIELIHKNKCICCANNISRNILCSASSDSTIKMIKINDLKKKKIFLIDNKHTQKINSLKFHPTKNILFSASDDCKIQIIDINKALKKKKKLYYNQYKHIRDKNKRNDEETDIIIQDKNPFISMYVHPCGDFLYACNKNENIIKLYDLQTLNCFMTTNKNMYHNSTINHISGTSDGHIYGSVSVDGNIKIWDGLNSNLIHTQYNAHNGYSIQSIEFNKSNFYILTSGLDGQTKIFDIRNFKTLYTFGNGLSCISNKSIFMNNEAFIANIVQPNDIFDSKFYIYNSYFGNIEHNIQNIHNDKITDIINARDGLDVHTASYDGFCKTIKINQMYSHDN</sequence>
<feature type="compositionally biased region" description="Low complexity" evidence="6">
    <location>
        <begin position="106"/>
        <end position="138"/>
    </location>
</feature>
<dbReference type="Gene3D" id="2.130.10.10">
    <property type="entry name" value="YVTN repeat-like/Quinoprotein amine dehydrogenase"/>
    <property type="match status" value="2"/>
</dbReference>
<dbReference type="GO" id="GO:0003723">
    <property type="term" value="F:RNA binding"/>
    <property type="evidence" value="ECO:0007669"/>
    <property type="project" value="TreeGrafter"/>
</dbReference>
<dbReference type="InterPro" id="IPR001680">
    <property type="entry name" value="WD40_rpt"/>
</dbReference>
<dbReference type="InterPro" id="IPR044633">
    <property type="entry name" value="CstF1-like"/>
</dbReference>
<dbReference type="InterPro" id="IPR015943">
    <property type="entry name" value="WD40/YVTN_repeat-like_dom_sf"/>
</dbReference>
<keyword evidence="8" id="KW-1185">Reference proteome</keyword>
<dbReference type="Pfam" id="PF00400">
    <property type="entry name" value="WD40"/>
    <property type="match status" value="3"/>
</dbReference>
<evidence type="ECO:0000256" key="4">
    <source>
        <dbReference type="ARBA" id="ARBA00029851"/>
    </source>
</evidence>
<feature type="region of interest" description="Disordered" evidence="6">
    <location>
        <begin position="1"/>
        <end position="139"/>
    </location>
</feature>
<reference evidence="7 8" key="1">
    <citation type="submission" date="2013-11" db="EMBL/GenBank/DDBJ databases">
        <title>The Genome Sequence of Plasmodium yoelii 17X.</title>
        <authorList>
            <consortium name="The Broad Institute Genomics Platform"/>
            <consortium name="The Broad Institute Genome Sequencing Center for Infectious Disease"/>
            <person name="Neafsey D."/>
            <person name="Adams J."/>
            <person name="Walker B."/>
            <person name="Young S.K."/>
            <person name="Zeng Q."/>
            <person name="Gargeya S."/>
            <person name="Fitzgerald M."/>
            <person name="Haas B."/>
            <person name="Abouelleil A."/>
            <person name="Alvarado L."/>
            <person name="Chapman S.B."/>
            <person name="Gainer-Dewar J."/>
            <person name="Goldberg J."/>
            <person name="Griggs A."/>
            <person name="Gujja S."/>
            <person name="Hansen M."/>
            <person name="Howarth C."/>
            <person name="Imamovic A."/>
            <person name="Ireland A."/>
            <person name="Larimer J."/>
            <person name="McCowan C."/>
            <person name="Murphy C."/>
            <person name="Pearson M."/>
            <person name="Poon T.W."/>
            <person name="Priest M."/>
            <person name="Roberts A."/>
            <person name="Saif S."/>
            <person name="Shea T."/>
            <person name="Sykes S."/>
            <person name="Wortman J."/>
            <person name="Nusbaum C."/>
            <person name="Birren B."/>
        </authorList>
    </citation>
    <scope>NUCLEOTIDE SEQUENCE [LARGE SCALE GENOMIC DNA]</scope>
    <source>
        <strain evidence="7 8">17X</strain>
    </source>
</reference>
<evidence type="ECO:0000256" key="3">
    <source>
        <dbReference type="ARBA" id="ARBA00023242"/>
    </source>
</evidence>